<proteinExistence type="predicted"/>
<feature type="region of interest" description="Disordered" evidence="1">
    <location>
        <begin position="1"/>
        <end position="21"/>
    </location>
</feature>
<reference evidence="3" key="1">
    <citation type="journal article" date="2013" name="Nat. Genet.">
        <title>The draft genomes of soft-shell turtle and green sea turtle yield insights into the development and evolution of the turtle-specific body plan.</title>
        <authorList>
            <person name="Wang Z."/>
            <person name="Pascual-Anaya J."/>
            <person name="Zadissa A."/>
            <person name="Li W."/>
            <person name="Niimura Y."/>
            <person name="Huang Z."/>
            <person name="Li C."/>
            <person name="White S."/>
            <person name="Xiong Z."/>
            <person name="Fang D."/>
            <person name="Wang B."/>
            <person name="Ming Y."/>
            <person name="Chen Y."/>
            <person name="Zheng Y."/>
            <person name="Kuraku S."/>
            <person name="Pignatelli M."/>
            <person name="Herrero J."/>
            <person name="Beal K."/>
            <person name="Nozawa M."/>
            <person name="Li Q."/>
            <person name="Wang J."/>
            <person name="Zhang H."/>
            <person name="Yu L."/>
            <person name="Shigenobu S."/>
            <person name="Wang J."/>
            <person name="Liu J."/>
            <person name="Flicek P."/>
            <person name="Searle S."/>
            <person name="Wang J."/>
            <person name="Kuratani S."/>
            <person name="Yin Y."/>
            <person name="Aken B."/>
            <person name="Zhang G."/>
            <person name="Irie N."/>
        </authorList>
    </citation>
    <scope>NUCLEOTIDE SEQUENCE [LARGE SCALE GENOMIC DNA]</scope>
</reference>
<feature type="compositionally biased region" description="Polar residues" evidence="1">
    <location>
        <begin position="42"/>
        <end position="52"/>
    </location>
</feature>
<dbReference type="AlphaFoldDB" id="M7BNI4"/>
<dbReference type="Proteomes" id="UP000031443">
    <property type="component" value="Unassembled WGS sequence"/>
</dbReference>
<feature type="compositionally biased region" description="Polar residues" evidence="1">
    <location>
        <begin position="493"/>
        <end position="513"/>
    </location>
</feature>
<name>M7BNI4_CHEMY</name>
<dbReference type="STRING" id="8469.M7BNI4"/>
<feature type="compositionally biased region" description="Polar residues" evidence="1">
    <location>
        <begin position="1"/>
        <end position="11"/>
    </location>
</feature>
<feature type="region of interest" description="Disordered" evidence="1">
    <location>
        <begin position="141"/>
        <end position="162"/>
    </location>
</feature>
<evidence type="ECO:0000313" key="2">
    <source>
        <dbReference type="EMBL" id="EMP39456.1"/>
    </source>
</evidence>
<evidence type="ECO:0000256" key="1">
    <source>
        <dbReference type="SAM" id="MobiDB-lite"/>
    </source>
</evidence>
<sequence length="616" mass="66447">MPETSHLQNTPKEPENDKSVLDSSVEIFSSFMTKVKSPRTLSGLFSHSQTPAAPSAQKKSPSFFGLSSLPSGPSPTFTNDVFGIFKGAKETSKEEVCLKPIAKPQESSCGKDTIGSIPIKDSKKLEEISAAEVFEIKTSNSLKETCPSDSEENSTKDSSMQIDIGENQRLETSQEKSQLNASEMLVSCEDQVPEVLQLNANLQPSVELGNDDLCHSDLDSAVGTEQTIITDQTSLDLCHLDVGTTHVTEEPTEEVATEVDVNFSQVDLNSVLELESRALIDEADVNLCQSDLSTTLETGVVTPGDQADINAYQPDVNQTLEMEPNVPAELTEHLTMNETTTGATSPKYDLNKQCEPTNVPLDANSSKPVFEMPSISALSKFSFMSSSTEGGKLFGSFFSQQPPSASKIAAEPGLMSSFKKFSSTLFEGGNEEKVSKTDSVQGAVFGKKLDFSFPWQKDNKETSVKREPDVLPQLLSEPDVKVLGTVSADENSKSAVSNQLDGPNTESSLSTEQPDMVNAELSEEASGISNIDVSSKKLKDRVAEESEDQQSTISNKLSRPPSVEEPPGELPRQQVESEQEDLVSCPDTVALHPGSQAADLNSTEPSNKKRPVTKAA</sequence>
<gene>
    <name evidence="2" type="ORF">UY3_03333</name>
</gene>
<organism evidence="2 3">
    <name type="scientific">Chelonia mydas</name>
    <name type="common">Green sea-turtle</name>
    <name type="synonym">Chelonia agassizi</name>
    <dbReference type="NCBI Taxonomy" id="8469"/>
    <lineage>
        <taxon>Eukaryota</taxon>
        <taxon>Metazoa</taxon>
        <taxon>Chordata</taxon>
        <taxon>Craniata</taxon>
        <taxon>Vertebrata</taxon>
        <taxon>Euteleostomi</taxon>
        <taxon>Archelosauria</taxon>
        <taxon>Testudinata</taxon>
        <taxon>Testudines</taxon>
        <taxon>Cryptodira</taxon>
        <taxon>Durocryptodira</taxon>
        <taxon>Americhelydia</taxon>
        <taxon>Chelonioidea</taxon>
        <taxon>Cheloniidae</taxon>
        <taxon>Chelonia</taxon>
    </lineage>
</organism>
<keyword evidence="3" id="KW-1185">Reference proteome</keyword>
<feature type="region of interest" description="Disordered" evidence="1">
    <location>
        <begin position="486"/>
        <end position="616"/>
    </location>
</feature>
<evidence type="ECO:0000313" key="3">
    <source>
        <dbReference type="Proteomes" id="UP000031443"/>
    </source>
</evidence>
<accession>M7BNI4</accession>
<feature type="region of interest" description="Disordered" evidence="1">
    <location>
        <begin position="42"/>
        <end position="64"/>
    </location>
</feature>
<protein>
    <submittedName>
        <fullName evidence="2">Uncharacterized protein</fullName>
    </submittedName>
</protein>
<feature type="compositionally biased region" description="Basic and acidic residues" evidence="1">
    <location>
        <begin position="534"/>
        <end position="544"/>
    </location>
</feature>
<dbReference type="EMBL" id="KB516584">
    <property type="protein sequence ID" value="EMP39456.1"/>
    <property type="molecule type" value="Genomic_DNA"/>
</dbReference>